<keyword evidence="1" id="KW-0732">Signal</keyword>
<dbReference type="InterPro" id="IPR029058">
    <property type="entry name" value="AB_hydrolase_fold"/>
</dbReference>
<dbReference type="Gene3D" id="3.40.50.1820">
    <property type="entry name" value="alpha/beta hydrolase"/>
    <property type="match status" value="1"/>
</dbReference>
<gene>
    <name evidence="3" type="ORF">AZ468_00805</name>
</gene>
<dbReference type="SUPFAM" id="SSF53474">
    <property type="entry name" value="alpha/beta-Hydrolases"/>
    <property type="match status" value="1"/>
</dbReference>
<accession>A0A178JBS4</accession>
<name>A0A178JBS4_9VIBR</name>
<dbReference type="EMBL" id="LUAX01000001">
    <property type="protein sequence ID" value="OAM99684.1"/>
    <property type="molecule type" value="Genomic_DNA"/>
</dbReference>
<organism evidence="3 4">
    <name type="scientific">Vibrio europaeus</name>
    <dbReference type="NCBI Taxonomy" id="300876"/>
    <lineage>
        <taxon>Bacteria</taxon>
        <taxon>Pseudomonadati</taxon>
        <taxon>Pseudomonadota</taxon>
        <taxon>Gammaproteobacteria</taxon>
        <taxon>Vibrionales</taxon>
        <taxon>Vibrionaceae</taxon>
        <taxon>Vibrio</taxon>
        <taxon>Vibrio oreintalis group</taxon>
    </lineage>
</organism>
<comment type="caution">
    <text evidence="3">The sequence shown here is derived from an EMBL/GenBank/DDBJ whole genome shotgun (WGS) entry which is preliminary data.</text>
</comment>
<evidence type="ECO:0000256" key="1">
    <source>
        <dbReference type="SAM" id="SignalP"/>
    </source>
</evidence>
<protein>
    <recommendedName>
        <fullName evidence="2">Serine aminopeptidase S33 domain-containing protein</fullName>
    </recommendedName>
</protein>
<reference evidence="3 4" key="1">
    <citation type="submission" date="2016-03" db="EMBL/GenBank/DDBJ databases">
        <title>Draft genome sequence of the Vibrio tubiashii subs. europaeus.</title>
        <authorList>
            <person name="Spinard E."/>
            <person name="Dubert J."/>
            <person name="Nelson D.R."/>
            <person name="Barja J.L."/>
        </authorList>
    </citation>
    <scope>NUCLEOTIDE SEQUENCE [LARGE SCALE GENOMIC DNA]</scope>
    <source>
        <strain evidence="4">PP-638</strain>
    </source>
</reference>
<dbReference type="Pfam" id="PF12146">
    <property type="entry name" value="Hydrolase_4"/>
    <property type="match status" value="1"/>
</dbReference>
<dbReference type="RefSeq" id="WP_069665679.1">
    <property type="nucleotide sequence ID" value="NZ_JAPFIM010000021.1"/>
</dbReference>
<evidence type="ECO:0000313" key="3">
    <source>
        <dbReference type="EMBL" id="OAM99684.1"/>
    </source>
</evidence>
<dbReference type="PANTHER" id="PTHR43265">
    <property type="entry name" value="ESTERASE ESTD"/>
    <property type="match status" value="1"/>
</dbReference>
<proteinExistence type="predicted"/>
<dbReference type="OrthoDB" id="9765647at2"/>
<sequence length="336" mass="38285">MRLNHFLALLSMLFATNWCYLAFASDTSRLHSFKHGENSLSAYYKAPDNNVQVKGVVIFVSGDGDIPYDAYGYYDAIWERLLKSGYAIFSWDKPGVGESSGNWLGQSMADRRSEVEAAIAYVKRTYPDQSNRLGILGFSQAGWVVPSLLKEHQDVSFMIGVGYSINWMEQSWYMTQLRLIREGASEAEFLNAKSQHLAEDSFWKGDPSYADYLQTLDDSDDVMSEARFYFVKRNVNSDSSKDFAGIEKPLLVLLGENDELVNVENTYQVLTSIFDKSENTTIKLIPNATHGLLKYPEINSQTSSLKLLYKLWFWGESIYAPQFLDNIEDWLLTLDN</sequence>
<dbReference type="GO" id="GO:0052689">
    <property type="term" value="F:carboxylic ester hydrolase activity"/>
    <property type="evidence" value="ECO:0007669"/>
    <property type="project" value="TreeGrafter"/>
</dbReference>
<evidence type="ECO:0000313" key="4">
    <source>
        <dbReference type="Proteomes" id="UP000094761"/>
    </source>
</evidence>
<dbReference type="PANTHER" id="PTHR43265:SF1">
    <property type="entry name" value="ESTERASE ESTD"/>
    <property type="match status" value="1"/>
</dbReference>
<feature type="signal peptide" evidence="1">
    <location>
        <begin position="1"/>
        <end position="24"/>
    </location>
</feature>
<feature type="chain" id="PRO_5008089637" description="Serine aminopeptidase S33 domain-containing protein" evidence="1">
    <location>
        <begin position="25"/>
        <end position="336"/>
    </location>
</feature>
<dbReference type="InterPro" id="IPR022742">
    <property type="entry name" value="Hydrolase_4"/>
</dbReference>
<feature type="domain" description="Serine aminopeptidase S33" evidence="2">
    <location>
        <begin position="53"/>
        <end position="294"/>
    </location>
</feature>
<dbReference type="AlphaFoldDB" id="A0A178JBS4"/>
<evidence type="ECO:0000259" key="2">
    <source>
        <dbReference type="Pfam" id="PF12146"/>
    </source>
</evidence>
<dbReference type="Proteomes" id="UP000094761">
    <property type="component" value="Unassembled WGS sequence"/>
</dbReference>
<dbReference type="InterPro" id="IPR053145">
    <property type="entry name" value="AB_hydrolase_Est10"/>
</dbReference>